<dbReference type="EMBL" id="CZPZ01000012">
    <property type="protein sequence ID" value="CUS35544.1"/>
    <property type="molecule type" value="Genomic_DNA"/>
</dbReference>
<feature type="chain" id="PRO_5006623944" description="Lipoprotein" evidence="1">
    <location>
        <begin position="28"/>
        <end position="128"/>
    </location>
</feature>
<evidence type="ECO:0008006" key="4">
    <source>
        <dbReference type="Google" id="ProtNLM"/>
    </source>
</evidence>
<evidence type="ECO:0000256" key="1">
    <source>
        <dbReference type="SAM" id="SignalP"/>
    </source>
</evidence>
<dbReference type="RefSeq" id="WP_139077232.1">
    <property type="nucleotide sequence ID" value="NZ_CZPZ01000012.1"/>
</dbReference>
<keyword evidence="1" id="KW-0732">Signal</keyword>
<protein>
    <recommendedName>
        <fullName evidence="4">Lipoprotein</fullName>
    </recommendedName>
</protein>
<dbReference type="Proteomes" id="UP000198736">
    <property type="component" value="Unassembled WGS sequence"/>
</dbReference>
<dbReference type="STRING" id="1742973.COMA2_20322"/>
<accession>A0A0S4LG58</accession>
<feature type="signal peptide" evidence="1">
    <location>
        <begin position="1"/>
        <end position="27"/>
    </location>
</feature>
<dbReference type="PROSITE" id="PS51257">
    <property type="entry name" value="PROKAR_LIPOPROTEIN"/>
    <property type="match status" value="1"/>
</dbReference>
<dbReference type="OrthoDB" id="9798358at2"/>
<reference evidence="3" key="1">
    <citation type="submission" date="2015-10" db="EMBL/GenBank/DDBJ databases">
        <authorList>
            <person name="Luecker S."/>
            <person name="Luecker S."/>
        </authorList>
    </citation>
    <scope>NUCLEOTIDE SEQUENCE [LARGE SCALE GENOMIC DNA]</scope>
</reference>
<name>A0A0S4LG58_9BACT</name>
<evidence type="ECO:0000313" key="2">
    <source>
        <dbReference type="EMBL" id="CUS35544.1"/>
    </source>
</evidence>
<sequence length="128" mass="13984">MSCLFRVRRQAVLLSALLVLMTGCAHSIVQVRSSQEDLGMGIVSGTLGEQQRVALCVGDPSSTSVVGQVQALEGGAYLIRDARGQDIRIPHDENTRIDRPAHVGDHIQSWLDRQGRAVLIRSLDRNGR</sequence>
<keyword evidence="3" id="KW-1185">Reference proteome</keyword>
<organism evidence="2 3">
    <name type="scientific">Candidatus Nitrospira nitrificans</name>
    <dbReference type="NCBI Taxonomy" id="1742973"/>
    <lineage>
        <taxon>Bacteria</taxon>
        <taxon>Pseudomonadati</taxon>
        <taxon>Nitrospirota</taxon>
        <taxon>Nitrospiria</taxon>
        <taxon>Nitrospirales</taxon>
        <taxon>Nitrospiraceae</taxon>
        <taxon>Nitrospira</taxon>
    </lineage>
</organism>
<evidence type="ECO:0000313" key="3">
    <source>
        <dbReference type="Proteomes" id="UP000198736"/>
    </source>
</evidence>
<proteinExistence type="predicted"/>
<dbReference type="AlphaFoldDB" id="A0A0S4LG58"/>
<gene>
    <name evidence="2" type="ORF">COMA2_20322</name>
</gene>